<feature type="signal peptide" evidence="1">
    <location>
        <begin position="1"/>
        <end position="28"/>
    </location>
</feature>
<keyword evidence="3" id="KW-1185">Reference proteome</keyword>
<dbReference type="Proteomes" id="UP000575898">
    <property type="component" value="Unassembled WGS sequence"/>
</dbReference>
<gene>
    <name evidence="2" type="ORF">HNQ59_002487</name>
</gene>
<proteinExistence type="predicted"/>
<name>A0A840MQ26_9PROT</name>
<organism evidence="2 3">
    <name type="scientific">Chitinivorax tropicus</name>
    <dbReference type="NCBI Taxonomy" id="714531"/>
    <lineage>
        <taxon>Bacteria</taxon>
        <taxon>Pseudomonadati</taxon>
        <taxon>Pseudomonadota</taxon>
        <taxon>Betaproteobacteria</taxon>
        <taxon>Chitinivorax</taxon>
    </lineage>
</organism>
<comment type="caution">
    <text evidence="2">The sequence shown here is derived from an EMBL/GenBank/DDBJ whole genome shotgun (WGS) entry which is preliminary data.</text>
</comment>
<reference evidence="2 3" key="1">
    <citation type="submission" date="2020-08" db="EMBL/GenBank/DDBJ databases">
        <title>Genomic Encyclopedia of Type Strains, Phase IV (KMG-IV): sequencing the most valuable type-strain genomes for metagenomic binning, comparative biology and taxonomic classification.</title>
        <authorList>
            <person name="Goeker M."/>
        </authorList>
    </citation>
    <scope>NUCLEOTIDE SEQUENCE [LARGE SCALE GENOMIC DNA]</scope>
    <source>
        <strain evidence="2 3">DSM 27165</strain>
    </source>
</reference>
<evidence type="ECO:0008006" key="4">
    <source>
        <dbReference type="Google" id="ProtNLM"/>
    </source>
</evidence>
<sequence>MTNRHQMTSSTAGLWGLALMGLMSAAQANDPTQYATAGVWLGAPLGASLEAGAALPLTDPDTSLIAGGELGTGGHKYMVGMRFIAKGHDAVWGALRYAQWHANDQAWGLKKQAIYRGLEAQFLIFKASLMFPDRSARRRGADPMFGLAVGFGI</sequence>
<dbReference type="EMBL" id="JACHHY010000014">
    <property type="protein sequence ID" value="MBB5019189.1"/>
    <property type="molecule type" value="Genomic_DNA"/>
</dbReference>
<feature type="chain" id="PRO_5032721377" description="Porin family protein" evidence="1">
    <location>
        <begin position="29"/>
        <end position="153"/>
    </location>
</feature>
<keyword evidence="1" id="KW-0732">Signal</keyword>
<protein>
    <recommendedName>
        <fullName evidence="4">Porin family protein</fullName>
    </recommendedName>
</protein>
<evidence type="ECO:0000313" key="3">
    <source>
        <dbReference type="Proteomes" id="UP000575898"/>
    </source>
</evidence>
<accession>A0A840MQ26</accession>
<dbReference type="AlphaFoldDB" id="A0A840MQ26"/>
<evidence type="ECO:0000256" key="1">
    <source>
        <dbReference type="SAM" id="SignalP"/>
    </source>
</evidence>
<evidence type="ECO:0000313" key="2">
    <source>
        <dbReference type="EMBL" id="MBB5019189.1"/>
    </source>
</evidence>
<dbReference type="RefSeq" id="WP_184039602.1">
    <property type="nucleotide sequence ID" value="NZ_JACHHY010000014.1"/>
</dbReference>